<comment type="caution">
    <text evidence="1">The sequence shown here is derived from an EMBL/GenBank/DDBJ whole genome shotgun (WGS) entry which is preliminary data.</text>
</comment>
<evidence type="ECO:0000313" key="1">
    <source>
        <dbReference type="EMBL" id="EKE77888.1"/>
    </source>
</evidence>
<keyword evidence="2" id="KW-1185">Reference proteome</keyword>
<dbReference type="PROSITE" id="PS51257">
    <property type="entry name" value="PROKAR_LIPOPROTEIN"/>
    <property type="match status" value="1"/>
</dbReference>
<dbReference type="EMBL" id="AMRI01000001">
    <property type="protein sequence ID" value="EKE77888.1"/>
    <property type="molecule type" value="Genomic_DNA"/>
</dbReference>
<dbReference type="STRING" id="745411.B3C1_00470"/>
<dbReference type="Pfam" id="PF11279">
    <property type="entry name" value="DUF3080"/>
    <property type="match status" value="1"/>
</dbReference>
<dbReference type="OrthoDB" id="5760979at2"/>
<sequence>MKKGAWLLALVLTGCNPAPTPLASYPQRLAAVLDTQAPALSPPLLEKGGGRAWALAVPQLTINLRQTFALRHCNLLGLIGERNAPLGKTAPPSQRLLYELTLLEGLNACHPEDSDLQTLVTDLAAQKTQALPLVLWQLLAEDQAFKANWHHDRRGPGDFAGIADAQSLFSDLYRLRQGPDPKGQARLEASLGRFASARPLARVNQALSDARYALDAATALINNQGPKLLCVNGKPGQQARRVRDFFFSYYGKEVQPYLGRLQSADRALKESLWPLVDALPHPDLAAIALLASPEPQSLSGQFKAAIDRHTKAWQDFLGRCGLRPGQ</sequence>
<name>K2JR92_9GAMM</name>
<evidence type="ECO:0008006" key="3">
    <source>
        <dbReference type="Google" id="ProtNLM"/>
    </source>
</evidence>
<dbReference type="AlphaFoldDB" id="K2JR92"/>
<accession>K2JR92</accession>
<reference evidence="1 2" key="1">
    <citation type="journal article" date="2012" name="J. Bacteriol.">
        <title>Genome Sequence of Gallaecimonas xiamenensis Type Strain 3-C-1.</title>
        <authorList>
            <person name="Lai Q."/>
            <person name="Wang L."/>
            <person name="Wang W."/>
            <person name="Shao Z."/>
        </authorList>
    </citation>
    <scope>NUCLEOTIDE SEQUENCE [LARGE SCALE GENOMIC DNA]</scope>
    <source>
        <strain evidence="1 2">3-C-1</strain>
    </source>
</reference>
<protein>
    <recommendedName>
        <fullName evidence="3">DUF3080 domain-containing protein</fullName>
    </recommendedName>
</protein>
<dbReference type="InterPro" id="IPR021431">
    <property type="entry name" value="DUF3080"/>
</dbReference>
<organism evidence="1 2">
    <name type="scientific">Gallaecimonas xiamenensis 3-C-1</name>
    <dbReference type="NCBI Taxonomy" id="745411"/>
    <lineage>
        <taxon>Bacteria</taxon>
        <taxon>Pseudomonadati</taxon>
        <taxon>Pseudomonadota</taxon>
        <taxon>Gammaproteobacteria</taxon>
        <taxon>Enterobacterales</taxon>
        <taxon>Gallaecimonadaceae</taxon>
        <taxon>Gallaecimonas</taxon>
    </lineage>
</organism>
<proteinExistence type="predicted"/>
<dbReference type="Proteomes" id="UP000006755">
    <property type="component" value="Unassembled WGS sequence"/>
</dbReference>
<dbReference type="eggNOG" id="ENOG502ZCJH">
    <property type="taxonomic scope" value="Bacteria"/>
</dbReference>
<evidence type="ECO:0000313" key="2">
    <source>
        <dbReference type="Proteomes" id="UP000006755"/>
    </source>
</evidence>
<dbReference type="RefSeq" id="WP_008482170.1">
    <property type="nucleotide sequence ID" value="NZ_AMRI01000001.1"/>
</dbReference>
<gene>
    <name evidence="1" type="ORF">B3C1_00470</name>
</gene>